<dbReference type="WBParaSite" id="Hba_09908">
    <property type="protein sequence ID" value="Hba_09908"/>
    <property type="gene ID" value="Hba_09908"/>
</dbReference>
<keyword evidence="1" id="KW-1185">Reference proteome</keyword>
<accession>A0A1I7WXM4</accession>
<dbReference type="AlphaFoldDB" id="A0A1I7WXM4"/>
<organism evidence="1 2">
    <name type="scientific">Heterorhabditis bacteriophora</name>
    <name type="common">Entomopathogenic nematode worm</name>
    <dbReference type="NCBI Taxonomy" id="37862"/>
    <lineage>
        <taxon>Eukaryota</taxon>
        <taxon>Metazoa</taxon>
        <taxon>Ecdysozoa</taxon>
        <taxon>Nematoda</taxon>
        <taxon>Chromadorea</taxon>
        <taxon>Rhabditida</taxon>
        <taxon>Rhabditina</taxon>
        <taxon>Rhabditomorpha</taxon>
        <taxon>Strongyloidea</taxon>
        <taxon>Heterorhabditidae</taxon>
        <taxon>Heterorhabditis</taxon>
    </lineage>
</organism>
<sequence>MGSYGITEEMMEEVRERGPKNAIIGTYRIVQYQVQTENRQAKKFSFLIFMLQKSDSALPGSSAEERKVAAKPIKNRSKTCSIL</sequence>
<evidence type="ECO:0000313" key="1">
    <source>
        <dbReference type="Proteomes" id="UP000095283"/>
    </source>
</evidence>
<dbReference type="Proteomes" id="UP000095283">
    <property type="component" value="Unplaced"/>
</dbReference>
<name>A0A1I7WXM4_HETBA</name>
<reference evidence="2" key="1">
    <citation type="submission" date="2016-11" db="UniProtKB">
        <authorList>
            <consortium name="WormBaseParasite"/>
        </authorList>
    </citation>
    <scope>IDENTIFICATION</scope>
</reference>
<protein>
    <submittedName>
        <fullName evidence="2">Ras-related protein RABH1b</fullName>
    </submittedName>
</protein>
<evidence type="ECO:0000313" key="2">
    <source>
        <dbReference type="WBParaSite" id="Hba_09908"/>
    </source>
</evidence>
<proteinExistence type="predicted"/>